<evidence type="ECO:0000256" key="1">
    <source>
        <dbReference type="ARBA" id="ARBA00022614"/>
    </source>
</evidence>
<dbReference type="AlphaFoldDB" id="A0AAW2D729"/>
<protein>
    <recommendedName>
        <fullName evidence="4">TIR domain-containing protein</fullName>
    </recommendedName>
</protein>
<dbReference type="SMART" id="SM00255">
    <property type="entry name" value="TIR"/>
    <property type="match status" value="1"/>
</dbReference>
<keyword evidence="3" id="KW-0611">Plant defense</keyword>
<dbReference type="InterPro" id="IPR058546">
    <property type="entry name" value="RPS4B/Roq1-like_LRR"/>
</dbReference>
<dbReference type="Gene3D" id="3.40.50.300">
    <property type="entry name" value="P-loop containing nucleotide triphosphate hydrolases"/>
    <property type="match status" value="1"/>
</dbReference>
<dbReference type="InterPro" id="IPR000157">
    <property type="entry name" value="TIR_dom"/>
</dbReference>
<gene>
    <name evidence="5" type="ORF">SO802_013158</name>
</gene>
<organism evidence="5 6">
    <name type="scientific">Lithocarpus litseifolius</name>
    <dbReference type="NCBI Taxonomy" id="425828"/>
    <lineage>
        <taxon>Eukaryota</taxon>
        <taxon>Viridiplantae</taxon>
        <taxon>Streptophyta</taxon>
        <taxon>Embryophyta</taxon>
        <taxon>Tracheophyta</taxon>
        <taxon>Spermatophyta</taxon>
        <taxon>Magnoliopsida</taxon>
        <taxon>eudicotyledons</taxon>
        <taxon>Gunneridae</taxon>
        <taxon>Pentapetalae</taxon>
        <taxon>rosids</taxon>
        <taxon>fabids</taxon>
        <taxon>Fagales</taxon>
        <taxon>Fagaceae</taxon>
        <taxon>Lithocarpus</taxon>
    </lineage>
</organism>
<dbReference type="EMBL" id="JAZDWU010000004">
    <property type="protein sequence ID" value="KAL0005597.1"/>
    <property type="molecule type" value="Genomic_DNA"/>
</dbReference>
<keyword evidence="1" id="KW-0433">Leucine-rich repeat</keyword>
<reference evidence="5 6" key="1">
    <citation type="submission" date="2024-01" db="EMBL/GenBank/DDBJ databases">
        <title>A telomere-to-telomere, gap-free genome of sweet tea (Lithocarpus litseifolius).</title>
        <authorList>
            <person name="Zhou J."/>
        </authorList>
    </citation>
    <scope>NUCLEOTIDE SEQUENCE [LARGE SCALE GENOMIC DNA]</scope>
    <source>
        <strain evidence="5">Zhou-2022a</strain>
        <tissue evidence="5">Leaf</tissue>
    </source>
</reference>
<keyword evidence="2" id="KW-0677">Repeat</keyword>
<dbReference type="InterPro" id="IPR032675">
    <property type="entry name" value="LRR_dom_sf"/>
</dbReference>
<dbReference type="SUPFAM" id="SSF52058">
    <property type="entry name" value="L domain-like"/>
    <property type="match status" value="1"/>
</dbReference>
<dbReference type="Gene3D" id="3.40.50.10140">
    <property type="entry name" value="Toll/interleukin-1 receptor homology (TIR) domain"/>
    <property type="match status" value="1"/>
</dbReference>
<sequence length="910" mass="103155">MALVTIKGASFSSFTHQSKNLDVFLSFRLEDTHYGFTGHLYNVLHQKGINTFIDDDLQRGEEIFVELLKTIESSKILIIVFSQNYASSTWCLDELIKILEYPLEVRNQKGKVGEALAKHEEQFKDSKKLKSYPKFKFIEGIVGEILSTILRDTPLYVARYPVGINPRVKAIELLLDIESDGVHMVGIYGLGGVGKTTIAKATYNRIFTQFEGSCFLENVRDKSRTNDGITSLQKTLLFETLGDTNWNMANASRGINEIERRLNKKRILVILDDVDELDQIEKLLGKCDWFASGSRIIITTKDKHLLATLGEGHSFYKVKELDEHEALELFSKHAFQKKQHVEDYLEIVNQVIPYAKGLLLALVVMGADLCGRTKCEWKIALDKYERIPNKNIQSILKLSYKGLDEIEQDIFLDIVCFFKGLQKHYVVDVLDACDLCPDYGIQKLIDKCLITLGECNELLMHDLLQQMGREIVRQESPKKPRKHSRLWSSKDVLEVLNENTFQSLTYMDFSSCQEIEMLPDLSMATPNLKCLPSPQCKNLVEVHESVGCLDKLIVWDLESCTKLKSLPRLLKMKSLLYLCLFNCSSLENFPEISQEMGSLVFLDANKTAITKLPQSFGNLTRLEQLLLGSKDHLVHLPISIYDLQNLCELTIYGSAEFPGAVRIDRQPQCNSYGGLSKDGFWRLNKLSLHGFSIPSELDFVLNSCCTLSLKQLYIYPSNVATLPESIIRFDRLHTLCIKGCVELVKIPRLPQRITKVDASSCFLLDSQSSRKLLIQFGEKLGLPQDIACLGVRSNISMDPQSSSGLSLQIDLPSFLSTSEFIVFKNVYFKSESLHVNSDGEDTRCETEIAITPDHHFMAIEFDKTQSQQVVSSVLSSIPRGFKDCMASVFQLSYLWVLCSINSVQEWKISV</sequence>
<evidence type="ECO:0000313" key="6">
    <source>
        <dbReference type="Proteomes" id="UP001459277"/>
    </source>
</evidence>
<name>A0AAW2D729_9ROSI</name>
<evidence type="ECO:0000256" key="2">
    <source>
        <dbReference type="ARBA" id="ARBA00022737"/>
    </source>
</evidence>
<evidence type="ECO:0000313" key="5">
    <source>
        <dbReference type="EMBL" id="KAL0005597.1"/>
    </source>
</evidence>
<dbReference type="PANTHER" id="PTHR11017">
    <property type="entry name" value="LEUCINE-RICH REPEAT-CONTAINING PROTEIN"/>
    <property type="match status" value="1"/>
</dbReference>
<dbReference type="SUPFAM" id="SSF52540">
    <property type="entry name" value="P-loop containing nucleoside triphosphate hydrolases"/>
    <property type="match status" value="1"/>
</dbReference>
<dbReference type="GO" id="GO:0006952">
    <property type="term" value="P:defense response"/>
    <property type="evidence" value="ECO:0007669"/>
    <property type="project" value="InterPro"/>
</dbReference>
<accession>A0AAW2D729</accession>
<dbReference type="GO" id="GO:0043531">
    <property type="term" value="F:ADP binding"/>
    <property type="evidence" value="ECO:0007669"/>
    <property type="project" value="InterPro"/>
</dbReference>
<dbReference type="Pfam" id="PF00931">
    <property type="entry name" value="NB-ARC"/>
    <property type="match status" value="1"/>
</dbReference>
<dbReference type="InterPro" id="IPR035897">
    <property type="entry name" value="Toll_tir_struct_dom_sf"/>
</dbReference>
<dbReference type="PROSITE" id="PS50104">
    <property type="entry name" value="TIR"/>
    <property type="match status" value="1"/>
</dbReference>
<evidence type="ECO:0000259" key="4">
    <source>
        <dbReference type="PROSITE" id="PS50104"/>
    </source>
</evidence>
<dbReference type="InterPro" id="IPR027417">
    <property type="entry name" value="P-loop_NTPase"/>
</dbReference>
<dbReference type="Gene3D" id="3.80.10.10">
    <property type="entry name" value="Ribonuclease Inhibitor"/>
    <property type="match status" value="2"/>
</dbReference>
<comment type="caution">
    <text evidence="5">The sequence shown here is derived from an EMBL/GenBank/DDBJ whole genome shotgun (WGS) entry which is preliminary data.</text>
</comment>
<feature type="domain" description="TIR" evidence="4">
    <location>
        <begin position="19"/>
        <end position="131"/>
    </location>
</feature>
<dbReference type="InterPro" id="IPR002182">
    <property type="entry name" value="NB-ARC"/>
</dbReference>
<dbReference type="Pfam" id="PF01582">
    <property type="entry name" value="TIR"/>
    <property type="match status" value="1"/>
</dbReference>
<dbReference type="InterPro" id="IPR044974">
    <property type="entry name" value="Disease_R_plants"/>
</dbReference>
<dbReference type="Gene3D" id="1.10.8.430">
    <property type="entry name" value="Helical domain of apoptotic protease-activating factors"/>
    <property type="match status" value="1"/>
</dbReference>
<dbReference type="InterPro" id="IPR058192">
    <property type="entry name" value="WHD_ROQ1-like"/>
</dbReference>
<keyword evidence="6" id="KW-1185">Reference proteome</keyword>
<dbReference type="Pfam" id="PF23286">
    <property type="entry name" value="LRR_13"/>
    <property type="match status" value="1"/>
</dbReference>
<dbReference type="SUPFAM" id="SSF52200">
    <property type="entry name" value="Toll/Interleukin receptor TIR domain"/>
    <property type="match status" value="1"/>
</dbReference>
<dbReference type="PANTHER" id="PTHR11017:SF568">
    <property type="entry name" value="ADP-RIBOSYL CYCLASE_CYCLIC ADP-RIBOSE HYDROLASE"/>
    <property type="match status" value="1"/>
</dbReference>
<dbReference type="GO" id="GO:0007165">
    <property type="term" value="P:signal transduction"/>
    <property type="evidence" value="ECO:0007669"/>
    <property type="project" value="InterPro"/>
</dbReference>
<dbReference type="Pfam" id="PF23282">
    <property type="entry name" value="WHD_ROQ1"/>
    <property type="match status" value="1"/>
</dbReference>
<proteinExistence type="predicted"/>
<dbReference type="Proteomes" id="UP001459277">
    <property type="component" value="Unassembled WGS sequence"/>
</dbReference>
<dbReference type="InterPro" id="IPR042197">
    <property type="entry name" value="Apaf_helical"/>
</dbReference>
<evidence type="ECO:0000256" key="3">
    <source>
        <dbReference type="ARBA" id="ARBA00022821"/>
    </source>
</evidence>
<dbReference type="PRINTS" id="PR00364">
    <property type="entry name" value="DISEASERSIST"/>
</dbReference>